<name>A0A6J5PAS6_9CAUD</name>
<evidence type="ECO:0000313" key="1">
    <source>
        <dbReference type="EMBL" id="CAB4166185.1"/>
    </source>
</evidence>
<organism evidence="1">
    <name type="scientific">uncultured Caudovirales phage</name>
    <dbReference type="NCBI Taxonomy" id="2100421"/>
    <lineage>
        <taxon>Viruses</taxon>
        <taxon>Duplodnaviria</taxon>
        <taxon>Heunggongvirae</taxon>
        <taxon>Uroviricota</taxon>
        <taxon>Caudoviricetes</taxon>
        <taxon>Peduoviridae</taxon>
        <taxon>Maltschvirus</taxon>
        <taxon>Maltschvirus maltsch</taxon>
    </lineage>
</organism>
<gene>
    <name evidence="1" type="ORF">UFOVP847_15</name>
</gene>
<reference evidence="1" key="1">
    <citation type="submission" date="2020-04" db="EMBL/GenBank/DDBJ databases">
        <authorList>
            <person name="Chiriac C."/>
            <person name="Salcher M."/>
            <person name="Ghai R."/>
            <person name="Kavagutti S V."/>
        </authorList>
    </citation>
    <scope>NUCLEOTIDE SEQUENCE</scope>
</reference>
<dbReference type="EMBL" id="LR796789">
    <property type="protein sequence ID" value="CAB4166185.1"/>
    <property type="molecule type" value="Genomic_DNA"/>
</dbReference>
<sequence length="74" mass="7548">MIGRLVGALIGRKVKEKIADAVLDKVNLPDPIEGAIKVAVTGNAGELLANIAGKAGADQDSIIGTVVKKTGKKK</sequence>
<accession>A0A6J5PAS6</accession>
<proteinExistence type="predicted"/>
<protein>
    <submittedName>
        <fullName evidence="1">Uncharacterized protein</fullName>
    </submittedName>
</protein>